<accession>A0A2H9QSZ4</accession>
<comment type="caution">
    <text evidence="1">The sequence shown here is derived from an EMBL/GenBank/DDBJ whole genome shotgun (WGS) entry which is preliminary data.</text>
</comment>
<name>A0A2H9QSZ4_HUBC1</name>
<dbReference type="Proteomes" id="UP000228888">
    <property type="component" value="Unassembled WGS sequence"/>
</dbReference>
<evidence type="ECO:0000313" key="1">
    <source>
        <dbReference type="EMBL" id="PJB04349.1"/>
    </source>
</evidence>
<dbReference type="AlphaFoldDB" id="A0A2H9QSZ4"/>
<proteinExistence type="predicted"/>
<dbReference type="EMBL" id="PFUW01000009">
    <property type="protein sequence ID" value="PJB04349.1"/>
    <property type="molecule type" value="Genomic_DNA"/>
</dbReference>
<organism evidence="1 2">
    <name type="scientific">Huberarchaeum crystalense</name>
    <dbReference type="NCBI Taxonomy" id="2014257"/>
    <lineage>
        <taxon>Archaea</taxon>
        <taxon>Candidatus Huberarchaeota</taxon>
        <taxon>Candidatus Huberarchaeia</taxon>
        <taxon>Candidatus Huberarchaeales</taxon>
        <taxon>Candidatus Huberarchaeaceae</taxon>
        <taxon>Candidatus Huberarchaeum</taxon>
    </lineage>
</organism>
<sequence>MKNIGAGVSVVLAQEKKQEEEGEVKKEEEEYIPMRNEMIFFLREDPSIQISAVGEWCENARGDIVKEADIYFLHILTGQRCESAWSCLVGMSEPDEHATEKWEALCERIEELENLEVNVCDEKQVGL</sequence>
<gene>
    <name evidence="1" type="ORF">CO124_00435</name>
</gene>
<evidence type="ECO:0000313" key="2">
    <source>
        <dbReference type="Proteomes" id="UP000228888"/>
    </source>
</evidence>
<protein>
    <submittedName>
        <fullName evidence="1">Uncharacterized protein</fullName>
    </submittedName>
</protein>
<reference evidence="2" key="1">
    <citation type="submission" date="2017-09" db="EMBL/GenBank/DDBJ databases">
        <title>Depth-based differentiation of microbial function through sediment-hosted aquifers and enrichment of novel symbionts in the deep terrestrial subsurface.</title>
        <authorList>
            <person name="Probst A.J."/>
            <person name="Ladd B."/>
            <person name="Jarett J.K."/>
            <person name="Geller-Mcgrath D.E."/>
            <person name="Sieber C.M.K."/>
            <person name="Emerson J.B."/>
            <person name="Anantharaman K."/>
            <person name="Thomas B.C."/>
            <person name="Malmstrom R."/>
            <person name="Stieglmeier M."/>
            <person name="Klingl A."/>
            <person name="Woyke T."/>
            <person name="Ryan C.M."/>
            <person name="Banfield J.F."/>
        </authorList>
    </citation>
    <scope>NUCLEOTIDE SEQUENCE [LARGE SCALE GENOMIC DNA]</scope>
</reference>